<dbReference type="InterPro" id="IPR000772">
    <property type="entry name" value="Ricin_B_lectin"/>
</dbReference>
<protein>
    <submittedName>
        <fullName evidence="2">Polypeptide N-acetylgalactosaminyltransferase 5</fullName>
    </submittedName>
</protein>
<dbReference type="Proteomes" id="UP001151699">
    <property type="component" value="Chromosome C"/>
</dbReference>
<dbReference type="OrthoDB" id="7772957at2759"/>
<dbReference type="AlphaFoldDB" id="A0A9Q0MR84"/>
<comment type="caution">
    <text evidence="2">The sequence shown here is derived from an EMBL/GenBank/DDBJ whole genome shotgun (WGS) entry which is preliminary data.</text>
</comment>
<keyword evidence="3" id="KW-1185">Reference proteome</keyword>
<dbReference type="Gene3D" id="2.80.10.50">
    <property type="match status" value="1"/>
</dbReference>
<proteinExistence type="predicted"/>
<evidence type="ECO:0000313" key="2">
    <source>
        <dbReference type="EMBL" id="KAJ6636528.1"/>
    </source>
</evidence>
<accession>A0A9Q0MR84</accession>
<reference evidence="2" key="1">
    <citation type="submission" date="2022-07" db="EMBL/GenBank/DDBJ databases">
        <authorList>
            <person name="Trinca V."/>
            <person name="Uliana J.V.C."/>
            <person name="Torres T.T."/>
            <person name="Ward R.J."/>
            <person name="Monesi N."/>
        </authorList>
    </citation>
    <scope>NUCLEOTIDE SEQUENCE</scope>
    <source>
        <strain evidence="2">HSMRA1968</strain>
        <tissue evidence="2">Whole embryos</tissue>
    </source>
</reference>
<sequence>MRMEFKKFGQIKSVPENKCADINFGNDNEKLALFDCHGKGGNQFFAFAKNQMIVTQNSEQCVGVTNDLIAVITVKCANQNESQLWIYFEGKKWMVHVASGHCMQANKTEVTLGKCDSDNVNFQWEINNS</sequence>
<dbReference type="InterPro" id="IPR035992">
    <property type="entry name" value="Ricin_B-like_lectins"/>
</dbReference>
<dbReference type="EMBL" id="WJQU01000004">
    <property type="protein sequence ID" value="KAJ6636528.1"/>
    <property type="molecule type" value="Genomic_DNA"/>
</dbReference>
<dbReference type="SMART" id="SM00458">
    <property type="entry name" value="RICIN"/>
    <property type="match status" value="1"/>
</dbReference>
<gene>
    <name evidence="2" type="primary">Pgant5_1</name>
    <name evidence="2" type="ORF">Bhyg_15119</name>
</gene>
<dbReference type="SUPFAM" id="SSF50370">
    <property type="entry name" value="Ricin B-like lectins"/>
    <property type="match status" value="1"/>
</dbReference>
<dbReference type="PROSITE" id="PS50231">
    <property type="entry name" value="RICIN_B_LECTIN"/>
    <property type="match status" value="1"/>
</dbReference>
<feature type="domain" description="Ricin B lectin" evidence="1">
    <location>
        <begin position="8"/>
        <end position="127"/>
    </location>
</feature>
<name>A0A9Q0MR84_9DIPT</name>
<organism evidence="2 3">
    <name type="scientific">Pseudolycoriella hygida</name>
    <dbReference type="NCBI Taxonomy" id="35572"/>
    <lineage>
        <taxon>Eukaryota</taxon>
        <taxon>Metazoa</taxon>
        <taxon>Ecdysozoa</taxon>
        <taxon>Arthropoda</taxon>
        <taxon>Hexapoda</taxon>
        <taxon>Insecta</taxon>
        <taxon>Pterygota</taxon>
        <taxon>Neoptera</taxon>
        <taxon>Endopterygota</taxon>
        <taxon>Diptera</taxon>
        <taxon>Nematocera</taxon>
        <taxon>Sciaroidea</taxon>
        <taxon>Sciaridae</taxon>
        <taxon>Pseudolycoriella</taxon>
    </lineage>
</organism>
<evidence type="ECO:0000313" key="3">
    <source>
        <dbReference type="Proteomes" id="UP001151699"/>
    </source>
</evidence>
<dbReference type="Pfam" id="PF00652">
    <property type="entry name" value="Ricin_B_lectin"/>
    <property type="match status" value="1"/>
</dbReference>
<evidence type="ECO:0000259" key="1">
    <source>
        <dbReference type="SMART" id="SM00458"/>
    </source>
</evidence>